<proteinExistence type="predicted"/>
<comment type="caution">
    <text evidence="1">The sequence shown here is derived from an EMBL/GenBank/DDBJ whole genome shotgun (WGS) entry which is preliminary data.</text>
</comment>
<evidence type="ECO:0000313" key="1">
    <source>
        <dbReference type="EMBL" id="EPS35205.1"/>
    </source>
</evidence>
<gene>
    <name evidence="1" type="ORF">H072_11457</name>
</gene>
<dbReference type="OMA" id="LIRWSEC"/>
<organism evidence="1 2">
    <name type="scientific">Dactylellina haptotyla (strain CBS 200.50)</name>
    <name type="common">Nematode-trapping fungus</name>
    <name type="synonym">Monacrosporium haptotylum</name>
    <dbReference type="NCBI Taxonomy" id="1284197"/>
    <lineage>
        <taxon>Eukaryota</taxon>
        <taxon>Fungi</taxon>
        <taxon>Dikarya</taxon>
        <taxon>Ascomycota</taxon>
        <taxon>Pezizomycotina</taxon>
        <taxon>Orbiliomycetes</taxon>
        <taxon>Orbiliales</taxon>
        <taxon>Orbiliaceae</taxon>
        <taxon>Dactylellina</taxon>
    </lineage>
</organism>
<dbReference type="Proteomes" id="UP000015100">
    <property type="component" value="Unassembled WGS sequence"/>
</dbReference>
<dbReference type="HOGENOM" id="CLU_933907_0_0_1"/>
<dbReference type="EMBL" id="AQGS01001233">
    <property type="protein sequence ID" value="EPS35205.1"/>
    <property type="molecule type" value="Genomic_DNA"/>
</dbReference>
<protein>
    <submittedName>
        <fullName evidence="1">Uncharacterized protein</fullName>
    </submittedName>
</protein>
<reference evidence="2" key="2">
    <citation type="submission" date="2013-04" db="EMBL/GenBank/DDBJ databases">
        <title>Genomic mechanisms accounting for the adaptation to parasitism in nematode-trapping fungi.</title>
        <authorList>
            <person name="Ahren D.G."/>
        </authorList>
    </citation>
    <scope>NUCLEOTIDE SEQUENCE [LARGE SCALE GENOMIC DNA]</scope>
    <source>
        <strain evidence="2">CBS 200.50</strain>
    </source>
</reference>
<keyword evidence="2" id="KW-1185">Reference proteome</keyword>
<sequence length="298" mass="33516">MRAYGCGGETVTVTRGAFEKYYAREKPNLRKFAAAIEDIDYLQQSKCPSNAEELELSDPRFHIIPLIDRLVAARIELNANLGFPLDESVVSDTMMSSVRSVYDEVDERLVLRDVHGVELLAREELDRVQAFLADMGYLSRLRYPDLEDQNVNIHNLAVEIDDGGYIGDQEVMYTCGARDNLKERFENLISLLEGTVSAYDVEIEMNDITEHDQLDKWFPPEDNFRDVLGALIRWSECWVGSLKLGLDALNTIGPPPIAKPGGTWGRLGRAASKLRKSFSGVLPTSWSREPSVERNNSG</sequence>
<reference evidence="1 2" key="1">
    <citation type="journal article" date="2013" name="PLoS Genet.">
        <title>Genomic mechanisms accounting for the adaptation to parasitism in nematode-trapping fungi.</title>
        <authorList>
            <person name="Meerupati T."/>
            <person name="Andersson K.M."/>
            <person name="Friman E."/>
            <person name="Kumar D."/>
            <person name="Tunlid A."/>
            <person name="Ahren D."/>
        </authorList>
    </citation>
    <scope>NUCLEOTIDE SEQUENCE [LARGE SCALE GENOMIC DNA]</scope>
    <source>
        <strain evidence="1 2">CBS 200.50</strain>
    </source>
</reference>
<evidence type="ECO:0000313" key="2">
    <source>
        <dbReference type="Proteomes" id="UP000015100"/>
    </source>
</evidence>
<dbReference type="OrthoDB" id="5331987at2759"/>
<name>S7ZWS4_DACHA</name>
<accession>S7ZWS4</accession>
<dbReference type="AlphaFoldDB" id="S7ZWS4"/>